<proteinExistence type="predicted"/>
<evidence type="ECO:0000313" key="2">
    <source>
        <dbReference type="EMBL" id="MFC7140583.1"/>
    </source>
</evidence>
<gene>
    <name evidence="2" type="ORF">ACFQMA_12195</name>
</gene>
<dbReference type="AlphaFoldDB" id="A0ABD5XZQ7"/>
<dbReference type="SUPFAM" id="SSF52317">
    <property type="entry name" value="Class I glutamine amidotransferase-like"/>
    <property type="match status" value="1"/>
</dbReference>
<dbReference type="RefSeq" id="WP_274326137.1">
    <property type="nucleotide sequence ID" value="NZ_CP118158.1"/>
</dbReference>
<name>A0ABD5XZQ7_9EURY</name>
<dbReference type="EMBL" id="JBHTAS010000001">
    <property type="protein sequence ID" value="MFC7140583.1"/>
    <property type="molecule type" value="Genomic_DNA"/>
</dbReference>
<protein>
    <submittedName>
        <fullName evidence="2">DUF4350 domain-containing protein</fullName>
    </submittedName>
</protein>
<evidence type="ECO:0000313" key="3">
    <source>
        <dbReference type="Proteomes" id="UP001596432"/>
    </source>
</evidence>
<dbReference type="InterPro" id="IPR029062">
    <property type="entry name" value="Class_I_gatase-like"/>
</dbReference>
<feature type="domain" description="DUF4350" evidence="1">
    <location>
        <begin position="39"/>
        <end position="247"/>
    </location>
</feature>
<reference evidence="2 3" key="1">
    <citation type="journal article" date="2019" name="Int. J. Syst. Evol. Microbiol.">
        <title>The Global Catalogue of Microorganisms (GCM) 10K type strain sequencing project: providing services to taxonomists for standard genome sequencing and annotation.</title>
        <authorList>
            <consortium name="The Broad Institute Genomics Platform"/>
            <consortium name="The Broad Institute Genome Sequencing Center for Infectious Disease"/>
            <person name="Wu L."/>
            <person name="Ma J."/>
        </authorList>
    </citation>
    <scope>NUCLEOTIDE SEQUENCE [LARGE SCALE GENOMIC DNA]</scope>
    <source>
        <strain evidence="2 3">XZYJT29</strain>
    </source>
</reference>
<accession>A0ABD5XZQ7</accession>
<keyword evidence="3" id="KW-1185">Reference proteome</keyword>
<sequence length="368" mass="39736">MAPPWRNISHPRVLAISLALVLTVTLLYGGITSTTAFGAYNSAWDGAADLRDLTNQGDGETVFVRNTRAYADHSPNESVSFVLSPDGSYDTRDAQRVESFVRAGGTLVVAEDFGPGSNALLADVGAQARFGGGLLRDEHRYDVTPTFPLANNLTEHPYTADVDRLTLNRGTPVEPGNATVLATTTNYSYVDANQNGGLDDSETMQQYPVATVEQLGGGEVVAVGDPSLFINAMLERPGNRQFARNLLAAHSVRLVDTSHLDTLPPLVRAQFVLRDTPVLQTAVGFSLVVLVVYLSQAASLASALRRRLTPGRPATDLDRTALPERLEGADRSALEAWIRERHPDWDPERVVRVTDSVINETAEGGTDD</sequence>
<comment type="caution">
    <text evidence="2">The sequence shown here is derived from an EMBL/GenBank/DDBJ whole genome shotgun (WGS) entry which is preliminary data.</text>
</comment>
<dbReference type="GeneID" id="78820879"/>
<dbReference type="Proteomes" id="UP001596432">
    <property type="component" value="Unassembled WGS sequence"/>
</dbReference>
<dbReference type="Pfam" id="PF14258">
    <property type="entry name" value="DUF4350"/>
    <property type="match status" value="1"/>
</dbReference>
<evidence type="ECO:0000259" key="1">
    <source>
        <dbReference type="Pfam" id="PF14258"/>
    </source>
</evidence>
<dbReference type="InterPro" id="IPR025646">
    <property type="entry name" value="DUF4350"/>
</dbReference>
<dbReference type="Gene3D" id="3.40.50.880">
    <property type="match status" value="1"/>
</dbReference>
<organism evidence="2 3">
    <name type="scientific">Halosimplex aquaticum</name>
    <dbReference type="NCBI Taxonomy" id="3026162"/>
    <lineage>
        <taxon>Archaea</taxon>
        <taxon>Methanobacteriati</taxon>
        <taxon>Methanobacteriota</taxon>
        <taxon>Stenosarchaea group</taxon>
        <taxon>Halobacteria</taxon>
        <taxon>Halobacteriales</taxon>
        <taxon>Haloarculaceae</taxon>
        <taxon>Halosimplex</taxon>
    </lineage>
</organism>